<feature type="DNA-binding region" description="H-T-H motif" evidence="4">
    <location>
        <begin position="42"/>
        <end position="61"/>
    </location>
</feature>
<dbReference type="InterPro" id="IPR001647">
    <property type="entry name" value="HTH_TetR"/>
</dbReference>
<evidence type="ECO:0000256" key="2">
    <source>
        <dbReference type="ARBA" id="ARBA00023125"/>
    </source>
</evidence>
<comment type="caution">
    <text evidence="6">The sequence shown here is derived from an EMBL/GenBank/DDBJ whole genome shotgun (WGS) entry which is preliminary data.</text>
</comment>
<dbReference type="EMBL" id="SHNN01000003">
    <property type="protein sequence ID" value="MCX2982558.1"/>
    <property type="molecule type" value="Genomic_DNA"/>
</dbReference>
<dbReference type="PANTHER" id="PTHR30055:SF148">
    <property type="entry name" value="TETR-FAMILY TRANSCRIPTIONAL REGULATOR"/>
    <property type="match status" value="1"/>
</dbReference>
<proteinExistence type="predicted"/>
<dbReference type="PROSITE" id="PS50977">
    <property type="entry name" value="HTH_TETR_2"/>
    <property type="match status" value="1"/>
</dbReference>
<evidence type="ECO:0000256" key="3">
    <source>
        <dbReference type="ARBA" id="ARBA00023163"/>
    </source>
</evidence>
<dbReference type="InterPro" id="IPR011075">
    <property type="entry name" value="TetR_C"/>
</dbReference>
<dbReference type="SUPFAM" id="SSF46689">
    <property type="entry name" value="Homeodomain-like"/>
    <property type="match status" value="1"/>
</dbReference>
<dbReference type="RefSeq" id="WP_279246569.1">
    <property type="nucleotide sequence ID" value="NZ_SHNN01000003.1"/>
</dbReference>
<dbReference type="PANTHER" id="PTHR30055">
    <property type="entry name" value="HTH-TYPE TRANSCRIPTIONAL REGULATOR RUTR"/>
    <property type="match status" value="1"/>
</dbReference>
<evidence type="ECO:0000313" key="6">
    <source>
        <dbReference type="EMBL" id="MCX2982558.1"/>
    </source>
</evidence>
<name>A0ABT3TJR9_9GAMM</name>
<dbReference type="PROSITE" id="PS01081">
    <property type="entry name" value="HTH_TETR_1"/>
    <property type="match status" value="1"/>
</dbReference>
<dbReference type="InterPro" id="IPR050109">
    <property type="entry name" value="HTH-type_TetR-like_transc_reg"/>
</dbReference>
<dbReference type="InterPro" id="IPR036271">
    <property type="entry name" value="Tet_transcr_reg_TetR-rel_C_sf"/>
</dbReference>
<dbReference type="PRINTS" id="PR00455">
    <property type="entry name" value="HTHTETR"/>
</dbReference>
<dbReference type="Pfam" id="PF16859">
    <property type="entry name" value="TetR_C_11"/>
    <property type="match status" value="1"/>
</dbReference>
<evidence type="ECO:0000313" key="7">
    <source>
        <dbReference type="Proteomes" id="UP001143362"/>
    </source>
</evidence>
<organism evidence="6 7">
    <name type="scientific">Candidatus Litorirhabdus singularis</name>
    <dbReference type="NCBI Taxonomy" id="2518993"/>
    <lineage>
        <taxon>Bacteria</taxon>
        <taxon>Pseudomonadati</taxon>
        <taxon>Pseudomonadota</taxon>
        <taxon>Gammaproteobacteria</taxon>
        <taxon>Cellvibrionales</taxon>
        <taxon>Halieaceae</taxon>
        <taxon>Candidatus Litorirhabdus</taxon>
    </lineage>
</organism>
<keyword evidence="7" id="KW-1185">Reference proteome</keyword>
<evidence type="ECO:0000259" key="5">
    <source>
        <dbReference type="PROSITE" id="PS50977"/>
    </source>
</evidence>
<feature type="domain" description="HTH tetR-type" evidence="5">
    <location>
        <begin position="19"/>
        <end position="79"/>
    </location>
</feature>
<dbReference type="Proteomes" id="UP001143362">
    <property type="component" value="Unassembled WGS sequence"/>
</dbReference>
<keyword evidence="2 4" id="KW-0238">DNA-binding</keyword>
<dbReference type="Gene3D" id="1.10.10.60">
    <property type="entry name" value="Homeodomain-like"/>
    <property type="match status" value="1"/>
</dbReference>
<evidence type="ECO:0000256" key="1">
    <source>
        <dbReference type="ARBA" id="ARBA00023015"/>
    </source>
</evidence>
<gene>
    <name evidence="6" type="ORF">EYC98_16975</name>
</gene>
<keyword evidence="1" id="KW-0805">Transcription regulation</keyword>
<dbReference type="Pfam" id="PF00440">
    <property type="entry name" value="TetR_N"/>
    <property type="match status" value="1"/>
</dbReference>
<dbReference type="InterPro" id="IPR023772">
    <property type="entry name" value="DNA-bd_HTH_TetR-type_CS"/>
</dbReference>
<reference evidence="6" key="1">
    <citation type="submission" date="2019-02" db="EMBL/GenBank/DDBJ databases">
        <authorList>
            <person name="Li S.-H."/>
        </authorList>
    </citation>
    <scope>NUCLEOTIDE SEQUENCE</scope>
    <source>
        <strain evidence="6">IMCC14734</strain>
    </source>
</reference>
<dbReference type="SUPFAM" id="SSF48498">
    <property type="entry name" value="Tetracyclin repressor-like, C-terminal domain"/>
    <property type="match status" value="1"/>
</dbReference>
<dbReference type="Gene3D" id="1.10.357.10">
    <property type="entry name" value="Tetracycline Repressor, domain 2"/>
    <property type="match status" value="1"/>
</dbReference>
<protein>
    <submittedName>
        <fullName evidence="6">TetR/AcrR family transcriptional regulator</fullName>
    </submittedName>
</protein>
<sequence>MTALADTAVRRGRGRPRSLSAENAILDATLQLLADVGFRGFTVDQVAARASASKATIYRRWPTKENLVIAAFDRTAPLVASRRGKPLTQLVDMIWQFSQFMRDTPLGAVLPALAAERLHNPSLNEALIPVIRARRAPLLELVVAAVAAGDLPATTDVELFTDQCLGPVIMRFMLLDLPVHKSTIRTIVDSARRGAPAGRS</sequence>
<dbReference type="InterPro" id="IPR009057">
    <property type="entry name" value="Homeodomain-like_sf"/>
</dbReference>
<keyword evidence="3" id="KW-0804">Transcription</keyword>
<accession>A0ABT3TJR9</accession>
<evidence type="ECO:0000256" key="4">
    <source>
        <dbReference type="PROSITE-ProRule" id="PRU00335"/>
    </source>
</evidence>